<keyword evidence="4" id="KW-1185">Reference proteome</keyword>
<accession>A0A165X327</accession>
<evidence type="ECO:0000256" key="1">
    <source>
        <dbReference type="SAM" id="MobiDB-lite"/>
    </source>
</evidence>
<evidence type="ECO:0000313" key="4">
    <source>
        <dbReference type="Proteomes" id="UP000076798"/>
    </source>
</evidence>
<gene>
    <name evidence="3" type="ORF">SISSUDRAFT_655816</name>
</gene>
<feature type="region of interest" description="Disordered" evidence="1">
    <location>
        <begin position="77"/>
        <end position="101"/>
    </location>
</feature>
<evidence type="ECO:0000256" key="2">
    <source>
        <dbReference type="SAM" id="SignalP"/>
    </source>
</evidence>
<feature type="signal peptide" evidence="2">
    <location>
        <begin position="1"/>
        <end position="22"/>
    </location>
</feature>
<organism evidence="3 4">
    <name type="scientific">Sistotremastrum suecicum HHB10207 ss-3</name>
    <dbReference type="NCBI Taxonomy" id="1314776"/>
    <lineage>
        <taxon>Eukaryota</taxon>
        <taxon>Fungi</taxon>
        <taxon>Dikarya</taxon>
        <taxon>Basidiomycota</taxon>
        <taxon>Agaricomycotina</taxon>
        <taxon>Agaricomycetes</taxon>
        <taxon>Sistotremastrales</taxon>
        <taxon>Sistotremastraceae</taxon>
        <taxon>Sistotremastrum</taxon>
    </lineage>
</organism>
<evidence type="ECO:0008006" key="5">
    <source>
        <dbReference type="Google" id="ProtNLM"/>
    </source>
</evidence>
<reference evidence="3 4" key="1">
    <citation type="journal article" date="2016" name="Mol. Biol. Evol.">
        <title>Comparative Genomics of Early-Diverging Mushroom-Forming Fungi Provides Insights into the Origins of Lignocellulose Decay Capabilities.</title>
        <authorList>
            <person name="Nagy L.G."/>
            <person name="Riley R."/>
            <person name="Tritt A."/>
            <person name="Adam C."/>
            <person name="Daum C."/>
            <person name="Floudas D."/>
            <person name="Sun H."/>
            <person name="Yadav J.S."/>
            <person name="Pangilinan J."/>
            <person name="Larsson K.H."/>
            <person name="Matsuura K."/>
            <person name="Barry K."/>
            <person name="Labutti K."/>
            <person name="Kuo R."/>
            <person name="Ohm R.A."/>
            <person name="Bhattacharya S.S."/>
            <person name="Shirouzu T."/>
            <person name="Yoshinaga Y."/>
            <person name="Martin F.M."/>
            <person name="Grigoriev I.V."/>
            <person name="Hibbett D.S."/>
        </authorList>
    </citation>
    <scope>NUCLEOTIDE SEQUENCE [LARGE SCALE GENOMIC DNA]</scope>
    <source>
        <strain evidence="3 4">HHB10207 ss-3</strain>
    </source>
</reference>
<feature type="compositionally biased region" description="Pro residues" evidence="1">
    <location>
        <begin position="91"/>
        <end position="100"/>
    </location>
</feature>
<evidence type="ECO:0000313" key="3">
    <source>
        <dbReference type="EMBL" id="KZT31780.1"/>
    </source>
</evidence>
<proteinExistence type="predicted"/>
<sequence length="190" mass="20680">MMSRMPISILFFAIIISGYVIAFEIAGCPDAILTSSQLLFDTSGQMTIVTQWSCGKMPQRMTQRTPLHARDFTKRWSQGDPCPSTSITCVPPQPPPPPRSPVTLADCRAWATELSTNPTDFTVDPQSAMVWVGSPQQTCIWVLVNTGSTPLTWSTSAASLIGLDISNFCANPPLLTNGGECDISGQSWYF</sequence>
<keyword evidence="2" id="KW-0732">Signal</keyword>
<protein>
    <recommendedName>
        <fullName evidence="5">Ricin B lectin domain-containing protein</fullName>
    </recommendedName>
</protein>
<dbReference type="EMBL" id="KV428462">
    <property type="protein sequence ID" value="KZT31780.1"/>
    <property type="molecule type" value="Genomic_DNA"/>
</dbReference>
<feature type="chain" id="PRO_5007868706" description="Ricin B lectin domain-containing protein" evidence="2">
    <location>
        <begin position="23"/>
        <end position="190"/>
    </location>
</feature>
<dbReference type="Proteomes" id="UP000076798">
    <property type="component" value="Unassembled WGS sequence"/>
</dbReference>
<name>A0A165X327_9AGAM</name>
<dbReference type="AlphaFoldDB" id="A0A165X327"/>